<dbReference type="InterPro" id="IPR003231">
    <property type="entry name" value="ACP"/>
</dbReference>
<evidence type="ECO:0000256" key="7">
    <source>
        <dbReference type="HAMAP-Rule" id="MF_01217"/>
    </source>
</evidence>
<keyword evidence="6 7" id="KW-0275">Fatty acid biosynthesis</keyword>
<dbReference type="NCBIfam" id="NF009104">
    <property type="entry name" value="PRK12449.1"/>
    <property type="match status" value="1"/>
</dbReference>
<name>A0ABW1UTL3_9LACO</name>
<accession>A0ABW1UTL3</accession>
<evidence type="ECO:0000259" key="10">
    <source>
        <dbReference type="PROSITE" id="PS50075"/>
    </source>
</evidence>
<dbReference type="HAMAP" id="MF_01217">
    <property type="entry name" value="Acyl_carrier"/>
    <property type="match status" value="1"/>
</dbReference>
<evidence type="ECO:0000256" key="5">
    <source>
        <dbReference type="ARBA" id="ARBA00023098"/>
    </source>
</evidence>
<keyword evidence="1 7" id="KW-0596">Phosphopantetheine</keyword>
<evidence type="ECO:0000313" key="11">
    <source>
        <dbReference type="EMBL" id="MFC6315970.1"/>
    </source>
</evidence>
<evidence type="ECO:0000256" key="2">
    <source>
        <dbReference type="ARBA" id="ARBA00022516"/>
    </source>
</evidence>
<keyword evidence="4 7" id="KW-0276">Fatty acid metabolism</keyword>
<keyword evidence="12" id="KW-1185">Reference proteome</keyword>
<comment type="caution">
    <text evidence="11">The sequence shown here is derived from an EMBL/GenBank/DDBJ whole genome shotgun (WGS) entry which is preliminary data.</text>
</comment>
<comment type="PTM">
    <text evidence="9">4'-phosphopantetheine is transferred from CoA to a specific serine of apo-ACP by acpS.</text>
</comment>
<keyword evidence="2 7" id="KW-0444">Lipid biosynthesis</keyword>
<evidence type="ECO:0000256" key="4">
    <source>
        <dbReference type="ARBA" id="ARBA00022832"/>
    </source>
</evidence>
<dbReference type="EMBL" id="JBHSSM010000023">
    <property type="protein sequence ID" value="MFC6315970.1"/>
    <property type="molecule type" value="Genomic_DNA"/>
</dbReference>
<dbReference type="PANTHER" id="PTHR20863">
    <property type="entry name" value="ACYL CARRIER PROTEIN"/>
    <property type="match status" value="1"/>
</dbReference>
<dbReference type="NCBIfam" id="TIGR00517">
    <property type="entry name" value="acyl_carrier"/>
    <property type="match status" value="1"/>
</dbReference>
<dbReference type="PANTHER" id="PTHR20863:SF76">
    <property type="entry name" value="CARRIER DOMAIN-CONTAINING PROTEIN"/>
    <property type="match status" value="1"/>
</dbReference>
<comment type="function">
    <text evidence="7 9">Carrier of the growing fatty acid chain in fatty acid biosynthesis.</text>
</comment>
<dbReference type="RefSeq" id="WP_125601529.1">
    <property type="nucleotide sequence ID" value="NZ_JBHSSM010000023.1"/>
</dbReference>
<evidence type="ECO:0000256" key="1">
    <source>
        <dbReference type="ARBA" id="ARBA00022450"/>
    </source>
</evidence>
<comment type="pathway">
    <text evidence="7 9">Lipid metabolism; fatty acid biosynthesis.</text>
</comment>
<gene>
    <name evidence="7 11" type="primary">acpP</name>
    <name evidence="11" type="ORF">ACFQHW_10390</name>
</gene>
<keyword evidence="5 7" id="KW-0443">Lipid metabolism</keyword>
<dbReference type="InterPro" id="IPR036736">
    <property type="entry name" value="ACP-like_sf"/>
</dbReference>
<keyword evidence="3 7" id="KW-0597">Phosphoprotein</keyword>
<dbReference type="PROSITE" id="PS50075">
    <property type="entry name" value="CARRIER"/>
    <property type="match status" value="1"/>
</dbReference>
<comment type="PTM">
    <text evidence="7">4'-phosphopantetheine is transferred from CoA to a specific serine of apo-ACP by AcpS. This modification is essential for activity because fatty acids are bound in thioester linkage to the sulfhydryl of the prosthetic group.</text>
</comment>
<comment type="subcellular location">
    <subcellularLocation>
        <location evidence="7">Cytoplasm</location>
    </subcellularLocation>
</comment>
<dbReference type="Pfam" id="PF00550">
    <property type="entry name" value="PP-binding"/>
    <property type="match status" value="1"/>
</dbReference>
<reference evidence="12" key="1">
    <citation type="journal article" date="2019" name="Int. J. Syst. Evol. Microbiol.">
        <title>The Global Catalogue of Microorganisms (GCM) 10K type strain sequencing project: providing services to taxonomists for standard genome sequencing and annotation.</title>
        <authorList>
            <consortium name="The Broad Institute Genomics Platform"/>
            <consortium name="The Broad Institute Genome Sequencing Center for Infectious Disease"/>
            <person name="Wu L."/>
            <person name="Ma J."/>
        </authorList>
    </citation>
    <scope>NUCLEOTIDE SEQUENCE [LARGE SCALE GENOMIC DNA]</scope>
    <source>
        <strain evidence="12">CCM 8897</strain>
    </source>
</reference>
<feature type="domain" description="Carrier" evidence="10">
    <location>
        <begin position="1"/>
        <end position="79"/>
    </location>
</feature>
<dbReference type="Gene3D" id="1.10.1200.10">
    <property type="entry name" value="ACP-like"/>
    <property type="match status" value="1"/>
</dbReference>
<keyword evidence="7" id="KW-0963">Cytoplasm</keyword>
<evidence type="ECO:0000256" key="9">
    <source>
        <dbReference type="RuleBase" id="RU003545"/>
    </source>
</evidence>
<dbReference type="NCBIfam" id="NF002148">
    <property type="entry name" value="PRK00982.1-2"/>
    <property type="match status" value="1"/>
</dbReference>
<feature type="modified residue" description="O-(pantetheine 4'-phosphoryl)serine" evidence="7">
    <location>
        <position position="39"/>
    </location>
</feature>
<evidence type="ECO:0000313" key="12">
    <source>
        <dbReference type="Proteomes" id="UP001596310"/>
    </source>
</evidence>
<organism evidence="11 12">
    <name type="scientific">Lapidilactobacillus achengensis</name>
    <dbReference type="NCBI Taxonomy" id="2486000"/>
    <lineage>
        <taxon>Bacteria</taxon>
        <taxon>Bacillati</taxon>
        <taxon>Bacillota</taxon>
        <taxon>Bacilli</taxon>
        <taxon>Lactobacillales</taxon>
        <taxon>Lactobacillaceae</taxon>
        <taxon>Lapidilactobacillus</taxon>
    </lineage>
</organism>
<evidence type="ECO:0000256" key="6">
    <source>
        <dbReference type="ARBA" id="ARBA00023160"/>
    </source>
</evidence>
<evidence type="ECO:0000256" key="8">
    <source>
        <dbReference type="NCBIfam" id="TIGR00517"/>
    </source>
</evidence>
<comment type="similarity">
    <text evidence="7">Belongs to the acyl carrier protein (ACP) family.</text>
</comment>
<dbReference type="SUPFAM" id="SSF47336">
    <property type="entry name" value="ACP-like"/>
    <property type="match status" value="1"/>
</dbReference>
<dbReference type="Proteomes" id="UP001596310">
    <property type="component" value="Unassembled WGS sequence"/>
</dbReference>
<evidence type="ECO:0000256" key="3">
    <source>
        <dbReference type="ARBA" id="ARBA00022553"/>
    </source>
</evidence>
<protein>
    <recommendedName>
        <fullName evidence="7 8">Acyl carrier protein</fullName>
        <shortName evidence="7">ACP</shortName>
    </recommendedName>
</protein>
<dbReference type="NCBIfam" id="NF002150">
    <property type="entry name" value="PRK00982.1-4"/>
    <property type="match status" value="1"/>
</dbReference>
<sequence length="80" mass="9001">MTETEVYNKVVDLIAERFEVKADQLSRSTNIKNDLAADSIDLVEFVLELEDTFGGEIPDDEAEKLNTIDDVVKYIVAHQA</sequence>
<dbReference type="InterPro" id="IPR009081">
    <property type="entry name" value="PP-bd_ACP"/>
</dbReference>
<proteinExistence type="inferred from homology"/>